<dbReference type="AlphaFoldDB" id="U6M939"/>
<dbReference type="SMART" id="SM00839">
    <property type="entry name" value="ELFV_dehydrog"/>
    <property type="match status" value="1"/>
</dbReference>
<accession>U6M939</accession>
<evidence type="ECO:0000259" key="3">
    <source>
        <dbReference type="SMART" id="SM00839"/>
    </source>
</evidence>
<reference evidence="4" key="2">
    <citation type="submission" date="2013-10" db="EMBL/GenBank/DDBJ databases">
        <authorList>
            <person name="Aslett M."/>
        </authorList>
    </citation>
    <scope>NUCLEOTIDE SEQUENCE [LARGE SCALE GENOMIC DNA]</scope>
    <source>
        <strain evidence="4">Weybridge</strain>
    </source>
</reference>
<evidence type="ECO:0000313" key="5">
    <source>
        <dbReference type="Proteomes" id="UP000030763"/>
    </source>
</evidence>
<dbReference type="GeneID" id="25339785"/>
<dbReference type="VEuPathDB" id="ToxoDB:EMWEY_00057990"/>
<evidence type="ECO:0000313" key="4">
    <source>
        <dbReference type="EMBL" id="CDJ59553.1"/>
    </source>
</evidence>
<evidence type="ECO:0000256" key="2">
    <source>
        <dbReference type="ARBA" id="ARBA00023027"/>
    </source>
</evidence>
<feature type="non-terminal residue" evidence="4">
    <location>
        <position position="1"/>
    </location>
</feature>
<reference evidence="4" key="1">
    <citation type="submission" date="2013-10" db="EMBL/GenBank/DDBJ databases">
        <title>Genomic analysis of the causative agents of coccidiosis in chickens.</title>
        <authorList>
            <person name="Reid A.J."/>
            <person name="Blake D."/>
            <person name="Billington K."/>
            <person name="Browne H."/>
            <person name="Dunn M."/>
            <person name="Hung S."/>
            <person name="Kawahara F."/>
            <person name="Miranda-Saavedra D."/>
            <person name="Mourier T."/>
            <person name="Nagra H."/>
            <person name="Otto T.D."/>
            <person name="Rawlings N."/>
            <person name="Sanchez A."/>
            <person name="Sanders M."/>
            <person name="Subramaniam C."/>
            <person name="Tay Y."/>
            <person name="Dear P."/>
            <person name="Doerig C."/>
            <person name="Gruber A."/>
            <person name="Parkinson J."/>
            <person name="Shirley M."/>
            <person name="Wan K.L."/>
            <person name="Berriman M."/>
            <person name="Tomley F."/>
            <person name="Pain A."/>
        </authorList>
    </citation>
    <scope>NUCLEOTIDE SEQUENCE [LARGE SCALE GENOMIC DNA]</scope>
    <source>
        <strain evidence="4">Weybridge</strain>
    </source>
</reference>
<name>U6M939_EIMMA</name>
<dbReference type="GO" id="GO:0004352">
    <property type="term" value="F:glutamate dehydrogenase (NAD+) activity"/>
    <property type="evidence" value="ECO:0007669"/>
    <property type="project" value="TreeGrafter"/>
</dbReference>
<dbReference type="Proteomes" id="UP000030763">
    <property type="component" value="Unassembled WGS sequence"/>
</dbReference>
<keyword evidence="2" id="KW-0520">NAD</keyword>
<keyword evidence="5" id="KW-1185">Reference proteome</keyword>
<dbReference type="EMBL" id="HG720547">
    <property type="protein sequence ID" value="CDJ59553.1"/>
    <property type="molecule type" value="Genomic_DNA"/>
</dbReference>
<dbReference type="PANTHER" id="PTHR11606:SF24">
    <property type="entry name" value="NAD-SPECIFIC GLUTAMATE DEHYDROGENASE"/>
    <property type="match status" value="1"/>
</dbReference>
<dbReference type="RefSeq" id="XP_013336201.1">
    <property type="nucleotide sequence ID" value="XM_013480747.1"/>
</dbReference>
<dbReference type="SUPFAM" id="SSF51735">
    <property type="entry name" value="NAD(P)-binding Rossmann-fold domains"/>
    <property type="match status" value="1"/>
</dbReference>
<dbReference type="InterPro" id="IPR006096">
    <property type="entry name" value="Glu/Leu/Phe/Val/Trp_DH_C"/>
</dbReference>
<dbReference type="OrthoDB" id="346610at2759"/>
<organism evidence="4 5">
    <name type="scientific">Eimeria maxima</name>
    <name type="common">Coccidian parasite</name>
    <dbReference type="NCBI Taxonomy" id="5804"/>
    <lineage>
        <taxon>Eukaryota</taxon>
        <taxon>Sar</taxon>
        <taxon>Alveolata</taxon>
        <taxon>Apicomplexa</taxon>
        <taxon>Conoidasida</taxon>
        <taxon>Coccidia</taxon>
        <taxon>Eucoccidiorida</taxon>
        <taxon>Eimeriorina</taxon>
        <taxon>Eimeriidae</taxon>
        <taxon>Eimeria</taxon>
    </lineage>
</organism>
<dbReference type="Gene3D" id="3.40.50.720">
    <property type="entry name" value="NAD(P)-binding Rossmann-like Domain"/>
    <property type="match status" value="1"/>
</dbReference>
<dbReference type="OMA" id="KFLCAPD"/>
<feature type="domain" description="Glutamate/phenylalanine/leucine/valine/L-tryptophan dehydrogenase C-terminal" evidence="3">
    <location>
        <begin position="63"/>
        <end position="224"/>
    </location>
</feature>
<keyword evidence="1" id="KW-0560">Oxidoreductase</keyword>
<sequence length="224" mass="24811">MLDLLLPHHDVDDGMGLSEVWFLGPDENTGTGGLLDWAAQRAKERGCVWWKAFTTGKLIQHGGIPHDRFGMTTASVEAFVKGIYNKLNLKEEEMTRIQTGGPDGDLGCNALLQTKSKTIAVIDASGVLYDPKGLNKEELHRLCRLRFEGKETNAMLYNSSLLSPQGFKVAQDARDIILPDGTFVASGLDFRNNFYLYKYAKSDLFNPCGGRPSSITPQNKNITR</sequence>
<dbReference type="PANTHER" id="PTHR11606">
    <property type="entry name" value="GLUTAMATE DEHYDROGENASE"/>
    <property type="match status" value="1"/>
</dbReference>
<proteinExistence type="predicted"/>
<dbReference type="InterPro" id="IPR036291">
    <property type="entry name" value="NAD(P)-bd_dom_sf"/>
</dbReference>
<protein>
    <submittedName>
        <fullName evidence="4">NAD-specific glutamate dehydrogenase, putative</fullName>
    </submittedName>
</protein>
<dbReference type="GO" id="GO:0006538">
    <property type="term" value="P:L-glutamate catabolic process"/>
    <property type="evidence" value="ECO:0007669"/>
    <property type="project" value="TreeGrafter"/>
</dbReference>
<gene>
    <name evidence="4" type="ORF">EMWEY_00057990</name>
</gene>
<dbReference type="Pfam" id="PF00208">
    <property type="entry name" value="ELFV_dehydrog"/>
    <property type="match status" value="1"/>
</dbReference>
<evidence type="ECO:0000256" key="1">
    <source>
        <dbReference type="ARBA" id="ARBA00023002"/>
    </source>
</evidence>
<dbReference type="GO" id="GO:0005739">
    <property type="term" value="C:mitochondrion"/>
    <property type="evidence" value="ECO:0007669"/>
    <property type="project" value="TreeGrafter"/>
</dbReference>